<organism evidence="2 3">
    <name type="scientific">Smittium culicis</name>
    <dbReference type="NCBI Taxonomy" id="133412"/>
    <lineage>
        <taxon>Eukaryota</taxon>
        <taxon>Fungi</taxon>
        <taxon>Fungi incertae sedis</taxon>
        <taxon>Zoopagomycota</taxon>
        <taxon>Kickxellomycotina</taxon>
        <taxon>Harpellomycetes</taxon>
        <taxon>Harpellales</taxon>
        <taxon>Legeriomycetaceae</taxon>
        <taxon>Smittium</taxon>
    </lineage>
</organism>
<name>A0A1R1XTH3_9FUNG</name>
<feature type="region of interest" description="Disordered" evidence="1">
    <location>
        <begin position="180"/>
        <end position="202"/>
    </location>
</feature>
<gene>
    <name evidence="2" type="ORF">AYI69_g7244</name>
</gene>
<evidence type="ECO:0000256" key="1">
    <source>
        <dbReference type="SAM" id="MobiDB-lite"/>
    </source>
</evidence>
<evidence type="ECO:0000313" key="3">
    <source>
        <dbReference type="Proteomes" id="UP000187429"/>
    </source>
</evidence>
<dbReference type="EMBL" id="LSSM01003429">
    <property type="protein sequence ID" value="OMJ17914.1"/>
    <property type="molecule type" value="Genomic_DNA"/>
</dbReference>
<keyword evidence="3" id="KW-1185">Reference proteome</keyword>
<feature type="region of interest" description="Disordered" evidence="1">
    <location>
        <begin position="106"/>
        <end position="128"/>
    </location>
</feature>
<dbReference type="Proteomes" id="UP000187429">
    <property type="component" value="Unassembled WGS sequence"/>
</dbReference>
<dbReference type="AlphaFoldDB" id="A0A1R1XTH3"/>
<protein>
    <submittedName>
        <fullName evidence="2">Uncharacterized protein</fullName>
    </submittedName>
</protein>
<proteinExistence type="predicted"/>
<feature type="non-terminal residue" evidence="2">
    <location>
        <position position="223"/>
    </location>
</feature>
<evidence type="ECO:0000313" key="2">
    <source>
        <dbReference type="EMBL" id="OMJ17914.1"/>
    </source>
</evidence>
<sequence>MSTVNDKFIKSWYWKVQAAKFVYSKFKKTEGPLYCFRGCTADPVTYSKDNNGNKFIVTPLLSAALSKKNKVALFFSQVLKLDPTYLPASTNYFELVEELESIESSASYPKPSDSLLAPRRTFGDPSSNKSCTTLDLNLSLASTSVSREIGISPIKSPNPKTNLGISKKIRSFDIDREINLENHSNQPEDQISGASHKRKAIDSEPLPYDIDLIINKRLKKHVD</sequence>
<accession>A0A1R1XTH3</accession>
<feature type="compositionally biased region" description="Polar residues" evidence="1">
    <location>
        <begin position="181"/>
        <end position="193"/>
    </location>
</feature>
<comment type="caution">
    <text evidence="2">The sequence shown here is derived from an EMBL/GenBank/DDBJ whole genome shotgun (WGS) entry which is preliminary data.</text>
</comment>
<reference evidence="3" key="1">
    <citation type="submission" date="2017-01" db="EMBL/GenBank/DDBJ databases">
        <authorList>
            <person name="Wang Y."/>
            <person name="White M."/>
            <person name="Kvist S."/>
            <person name="Moncalvo J.-M."/>
        </authorList>
    </citation>
    <scope>NUCLEOTIDE SEQUENCE [LARGE SCALE GENOMIC DNA]</scope>
    <source>
        <strain evidence="3">ID-206-W2</strain>
    </source>
</reference>